<protein>
    <recommendedName>
        <fullName evidence="4">Secreted protein</fullName>
    </recommendedName>
</protein>
<evidence type="ECO:0000256" key="1">
    <source>
        <dbReference type="SAM" id="SignalP"/>
    </source>
</evidence>
<organism evidence="2 3">
    <name type="scientific">Nocardia sputorum</name>
    <dbReference type="NCBI Taxonomy" id="2984338"/>
    <lineage>
        <taxon>Bacteria</taxon>
        <taxon>Bacillati</taxon>
        <taxon>Actinomycetota</taxon>
        <taxon>Actinomycetes</taxon>
        <taxon>Mycobacteriales</taxon>
        <taxon>Nocardiaceae</taxon>
        <taxon>Nocardia</taxon>
    </lineage>
</organism>
<name>A0ABM8D2A2_9NOCA</name>
<evidence type="ECO:0008006" key="4">
    <source>
        <dbReference type="Google" id="ProtNLM"/>
    </source>
</evidence>
<evidence type="ECO:0000313" key="2">
    <source>
        <dbReference type="EMBL" id="BDU01458.1"/>
    </source>
</evidence>
<evidence type="ECO:0000313" key="3">
    <source>
        <dbReference type="Proteomes" id="UP001317870"/>
    </source>
</evidence>
<dbReference type="Proteomes" id="UP001317870">
    <property type="component" value="Chromosome"/>
</dbReference>
<dbReference type="RefSeq" id="WP_281874602.1">
    <property type="nucleotide sequence ID" value="NZ_AP026976.1"/>
</dbReference>
<feature type="signal peptide" evidence="1">
    <location>
        <begin position="1"/>
        <end position="25"/>
    </location>
</feature>
<sequence>MRPTVPALLAVPAAAGIIAAPAANAADGALFADGVVYENPVGCLEVGDGSDVEIRNRTDVVVHLHDAPGCSGDVVALAPNDAAYFAVRSVRVGD</sequence>
<dbReference type="EMBL" id="AP026978">
    <property type="protein sequence ID" value="BDU01458.1"/>
    <property type="molecule type" value="Genomic_DNA"/>
</dbReference>
<feature type="chain" id="PRO_5045940102" description="Secreted protein" evidence="1">
    <location>
        <begin position="26"/>
        <end position="94"/>
    </location>
</feature>
<keyword evidence="3" id="KW-1185">Reference proteome</keyword>
<keyword evidence="1" id="KW-0732">Signal</keyword>
<accession>A0ABM8D2A2</accession>
<gene>
    <name evidence="2" type="ORF">IFM12276_44860</name>
</gene>
<reference evidence="2 3" key="1">
    <citation type="submission" date="2022-11" db="EMBL/GenBank/DDBJ databases">
        <title>Genome Sequencing of Nocardia sp. ON39_IFM12276 and assembly.</title>
        <authorList>
            <person name="Shimojima M."/>
            <person name="Toyokawa M."/>
            <person name="Uesaka K."/>
        </authorList>
    </citation>
    <scope>NUCLEOTIDE SEQUENCE [LARGE SCALE GENOMIC DNA]</scope>
    <source>
        <strain evidence="2 3">IFM 12276</strain>
    </source>
</reference>
<proteinExistence type="predicted"/>